<sequence>MSTNKKFPVAKHLSDGEYQLLLTVYANHNRSMGLEKRKDYTLSDIVKVKRNPKEKCLEVYYGNGDWWHYSAVDGSWY</sequence>
<dbReference type="STRING" id="1131731.BAZO_05999"/>
<organism evidence="1 2">
    <name type="scientific">Schinkia azotoformans LMG 9581</name>
    <dbReference type="NCBI Taxonomy" id="1131731"/>
    <lineage>
        <taxon>Bacteria</taxon>
        <taxon>Bacillati</taxon>
        <taxon>Bacillota</taxon>
        <taxon>Bacilli</taxon>
        <taxon>Bacillales</taxon>
        <taxon>Bacillaceae</taxon>
        <taxon>Calidifontibacillus/Schinkia group</taxon>
        <taxon>Schinkia</taxon>
    </lineage>
</organism>
<reference evidence="1 2" key="1">
    <citation type="journal article" date="2012" name="Front. Microbiol.">
        <title>Redundancy and modularity in membrane-associated dissimilatory nitrate reduction in Bacillus.</title>
        <authorList>
            <person name="Heylen K."/>
            <person name="Keltjens J."/>
        </authorList>
    </citation>
    <scope>NUCLEOTIDE SEQUENCE [LARGE SCALE GENOMIC DNA]</scope>
    <source>
        <strain evidence="1 2">LMG 9581</strain>
    </source>
</reference>
<dbReference type="AlphaFoldDB" id="K6E4A5"/>
<dbReference type="RefSeq" id="WP_003330416.1">
    <property type="nucleotide sequence ID" value="NZ_AJLR01000042.1"/>
</dbReference>
<dbReference type="EMBL" id="AJLR01000042">
    <property type="protein sequence ID" value="EKN68046.1"/>
    <property type="molecule type" value="Genomic_DNA"/>
</dbReference>
<name>K6E4A5_SCHAZ</name>
<protein>
    <submittedName>
        <fullName evidence="1">Uncharacterized protein</fullName>
    </submittedName>
</protein>
<evidence type="ECO:0000313" key="1">
    <source>
        <dbReference type="EMBL" id="EKN68046.1"/>
    </source>
</evidence>
<keyword evidence="2" id="KW-1185">Reference proteome</keyword>
<evidence type="ECO:0000313" key="2">
    <source>
        <dbReference type="Proteomes" id="UP000006315"/>
    </source>
</evidence>
<comment type="caution">
    <text evidence="1">The sequence shown here is derived from an EMBL/GenBank/DDBJ whole genome shotgun (WGS) entry which is preliminary data.</text>
</comment>
<dbReference type="Proteomes" id="UP000006315">
    <property type="component" value="Unassembled WGS sequence"/>
</dbReference>
<accession>K6E4A5</accession>
<gene>
    <name evidence="1" type="ORF">BAZO_05999</name>
</gene>
<dbReference type="PATRIC" id="fig|1131731.3.peg.1248"/>
<proteinExistence type="predicted"/>